<keyword evidence="3" id="KW-1185">Reference proteome</keyword>
<name>A0ABT4RU47_9ACTN</name>
<organism evidence="2 3">
    <name type="scientific">Solirubrobacter deserti</name>
    <dbReference type="NCBI Taxonomy" id="2282478"/>
    <lineage>
        <taxon>Bacteria</taxon>
        <taxon>Bacillati</taxon>
        <taxon>Actinomycetota</taxon>
        <taxon>Thermoleophilia</taxon>
        <taxon>Solirubrobacterales</taxon>
        <taxon>Solirubrobacteraceae</taxon>
        <taxon>Solirubrobacter</taxon>
    </lineage>
</organism>
<protein>
    <submittedName>
        <fullName evidence="2">Zinc ribbon domain-containing protein</fullName>
    </submittedName>
</protein>
<reference evidence="2" key="1">
    <citation type="submission" date="2022-10" db="EMBL/GenBank/DDBJ databases">
        <title>The WGS of Solirubrobacter sp. CPCC 204708.</title>
        <authorList>
            <person name="Jiang Z."/>
        </authorList>
    </citation>
    <scope>NUCLEOTIDE SEQUENCE</scope>
    <source>
        <strain evidence="2">CPCC 204708</strain>
    </source>
</reference>
<evidence type="ECO:0000313" key="3">
    <source>
        <dbReference type="Proteomes" id="UP001147700"/>
    </source>
</evidence>
<dbReference type="Proteomes" id="UP001147700">
    <property type="component" value="Unassembled WGS sequence"/>
</dbReference>
<dbReference type="RefSeq" id="WP_202957647.1">
    <property type="nucleotide sequence ID" value="NZ_JAPCID010000070.1"/>
</dbReference>
<sequence>MKLRGRTYVPDPQPLPPGGGRSVSPAELNERRRRLEREFAELQFDLGGLAYEMAIRDHFRVDLLVRHAARLQALDAELGAVERLARMDEGGAAGTCPNCDALYPRGAAFCSQCAHPLMR</sequence>
<feature type="region of interest" description="Disordered" evidence="1">
    <location>
        <begin position="1"/>
        <end position="29"/>
    </location>
</feature>
<dbReference type="EMBL" id="JAPCID010000070">
    <property type="protein sequence ID" value="MDA0141980.1"/>
    <property type="molecule type" value="Genomic_DNA"/>
</dbReference>
<proteinExistence type="predicted"/>
<comment type="caution">
    <text evidence="2">The sequence shown here is derived from an EMBL/GenBank/DDBJ whole genome shotgun (WGS) entry which is preliminary data.</text>
</comment>
<evidence type="ECO:0000313" key="2">
    <source>
        <dbReference type="EMBL" id="MDA0141980.1"/>
    </source>
</evidence>
<gene>
    <name evidence="2" type="ORF">OJ962_31125</name>
</gene>
<accession>A0ABT4RU47</accession>
<evidence type="ECO:0000256" key="1">
    <source>
        <dbReference type="SAM" id="MobiDB-lite"/>
    </source>
</evidence>